<reference evidence="3 4" key="1">
    <citation type="submission" date="2016-11" db="EMBL/GenBank/DDBJ databases">
        <authorList>
            <person name="Jaros S."/>
            <person name="Januszkiewicz K."/>
            <person name="Wedrychowicz H."/>
        </authorList>
    </citation>
    <scope>NUCLEOTIDE SEQUENCE [LARGE SCALE GENOMIC DNA]</scope>
    <source>
        <strain evidence="3 4">CGMCC 4.5723</strain>
    </source>
</reference>
<dbReference type="AlphaFoldDB" id="A0A1M6X210"/>
<evidence type="ECO:0000256" key="2">
    <source>
        <dbReference type="SAM" id="MobiDB-lite"/>
    </source>
</evidence>
<feature type="compositionally biased region" description="Low complexity" evidence="2">
    <location>
        <begin position="255"/>
        <end position="273"/>
    </location>
</feature>
<dbReference type="EMBL" id="FQZK01000060">
    <property type="protein sequence ID" value="SHK99988.1"/>
    <property type="molecule type" value="Genomic_DNA"/>
</dbReference>
<evidence type="ECO:0000313" key="4">
    <source>
        <dbReference type="Proteomes" id="UP000184452"/>
    </source>
</evidence>
<protein>
    <submittedName>
        <fullName evidence="3">Uncharacterized protein</fullName>
    </submittedName>
</protein>
<evidence type="ECO:0000313" key="3">
    <source>
        <dbReference type="EMBL" id="SHK99988.1"/>
    </source>
</evidence>
<feature type="non-terminal residue" evidence="3">
    <location>
        <position position="1182"/>
    </location>
</feature>
<feature type="compositionally biased region" description="Basic and acidic residues" evidence="2">
    <location>
        <begin position="718"/>
        <end position="727"/>
    </location>
</feature>
<feature type="compositionally biased region" description="Low complexity" evidence="2">
    <location>
        <begin position="734"/>
        <end position="751"/>
    </location>
</feature>
<evidence type="ECO:0000256" key="1">
    <source>
        <dbReference type="SAM" id="Coils"/>
    </source>
</evidence>
<feature type="region of interest" description="Disordered" evidence="2">
    <location>
        <begin position="999"/>
        <end position="1025"/>
    </location>
</feature>
<feature type="region of interest" description="Disordered" evidence="2">
    <location>
        <begin position="1"/>
        <end position="20"/>
    </location>
</feature>
<feature type="compositionally biased region" description="Acidic residues" evidence="2">
    <location>
        <begin position="443"/>
        <end position="472"/>
    </location>
</feature>
<feature type="compositionally biased region" description="Basic and acidic residues" evidence="2">
    <location>
        <begin position="35"/>
        <end position="44"/>
    </location>
</feature>
<dbReference type="RefSeq" id="WP_073384468.1">
    <property type="nucleotide sequence ID" value="NZ_FQZK01000060.1"/>
</dbReference>
<accession>A0A1M6X210</accession>
<feature type="region of interest" description="Disordered" evidence="2">
    <location>
        <begin position="797"/>
        <end position="817"/>
    </location>
</feature>
<feature type="coiled-coil region" evidence="1">
    <location>
        <begin position="113"/>
        <end position="165"/>
    </location>
</feature>
<sequence length="1182" mass="125873">EAELSAFAAQPERSGAEVDRMREARDALLAETERLDGPVSERGRTVSAERAATEDAITRGSEEADTVRPLVERSGDHLAGLRAQTDRIAADHAPFLDARPDLRTALDGVRTALNTLRTDRTALETRLEDLDARIGDLTDTDLPGLRALENDLRGLHRDLDDLHTRVEDLEVPEATPPRDDDSDDSDDSDDEGAPPAPGTGRDGTGTERGGRSAPAPGGTGRGRGGTPPPDGSAPEGSRRRGGHREADDPADASDDASVSDADSVFSAASDASSQDGRSVFDGTDDADDRGLPPAYDTVADTDRAFGPEADGTREEAPPAYDAEPSPPHYPYTELLDRVLTGGDTKDTKFDPDPAVVGDLSWPKDLRSVLPPPGSAEVQVFSARVHDLDTLGPDGRSLTGETGEGSGTRRTTGETGEGSGTRRAPAEETGGDERPTPVRRDPDRDDDPDDDPDDEGSGAETTDDERDPADPDVYDGSLTVDRDGEAHDLDYLVGSRMVGPGRLRTDGVPEAVDRSLRGMRPRMPRALREQVLAEVDRIAAEQGMDPFFTGRGPEISVGTGNDVWKVRVRLSSDRPDGEGPPAYRHVPLREGEGTDAVIIGGQERTRTTASGDTLTRGARRGVSVKFTANPLYFGPTFLGDPVGPSITVGASGGTGLRGGSSGGSTKTVAVQAMDNSAPAEVYTTDLRMDLGVTPPAGPPVRAPRAAVVRDGLALVLSGKPEKRPDDAPAHISLPRRPAAEAAADDASGSEGPAPRRNPRTLHGGLPIKVERIVPQGGEEGTAPTHTDLGTWLADRLVPDGAEGATGSGTRGSRGEDARELHSTIRAVFDNDSLQEYLPHLSRGPITLKLTGQDGTSRMVRLASSATEYRAYGHAPHLGELTRHEGTEHTVSSSGSRSRTIGFSVGGGVNIELSLPGGGMTRIDVPTLEYVHSRTLDSESHSSSRTGSRRAIARDIADTEDFLAYRVERDLFVHLEGEARPHAFTGETVEIVSRRDAEALNDAAGGGPRGRDHGENPRPPMAHLRGDTVTDLSGTTVLGLDWPERAADGDDGDAAERDTTVYEHLQRQVLDAVAERHPGMVIPDMARNRSDYALRPGNEEASFGEKKWREVYGLRRNYNVARENTLRILDALSPERLDSGDTDLTSDRGLTIDLAENAAVDPPLTLKGKEVVRPDSVTVHVRAE</sequence>
<keyword evidence="1" id="KW-0175">Coiled coil</keyword>
<gene>
    <name evidence="3" type="ORF">SAMN05421803_1601</name>
</gene>
<feature type="compositionally biased region" description="Acidic residues" evidence="2">
    <location>
        <begin position="180"/>
        <end position="192"/>
    </location>
</feature>
<feature type="region of interest" description="Disordered" evidence="2">
    <location>
        <begin position="386"/>
        <end position="482"/>
    </location>
</feature>
<feature type="region of interest" description="Disordered" evidence="2">
    <location>
        <begin position="35"/>
        <end position="62"/>
    </location>
</feature>
<keyword evidence="4" id="KW-1185">Reference proteome</keyword>
<feature type="region of interest" description="Disordered" evidence="2">
    <location>
        <begin position="165"/>
        <end position="373"/>
    </location>
</feature>
<feature type="compositionally biased region" description="Basic and acidic residues" evidence="2">
    <location>
        <begin position="430"/>
        <end position="442"/>
    </location>
</feature>
<organism evidence="3 4">
    <name type="scientific">Nocardiopsis flavescens</name>
    <dbReference type="NCBI Taxonomy" id="758803"/>
    <lineage>
        <taxon>Bacteria</taxon>
        <taxon>Bacillati</taxon>
        <taxon>Actinomycetota</taxon>
        <taxon>Actinomycetes</taxon>
        <taxon>Streptosporangiales</taxon>
        <taxon>Nocardiopsidaceae</taxon>
        <taxon>Nocardiopsis</taxon>
    </lineage>
</organism>
<feature type="compositionally biased region" description="Basic and acidic residues" evidence="2">
    <location>
        <begin position="300"/>
        <end position="316"/>
    </location>
</feature>
<proteinExistence type="predicted"/>
<feature type="non-terminal residue" evidence="3">
    <location>
        <position position="1"/>
    </location>
</feature>
<feature type="compositionally biased region" description="Basic and acidic residues" evidence="2">
    <location>
        <begin position="51"/>
        <end position="62"/>
    </location>
</feature>
<name>A0A1M6X210_9ACTN</name>
<dbReference type="Proteomes" id="UP000184452">
    <property type="component" value="Unassembled WGS sequence"/>
</dbReference>
<feature type="region of interest" description="Disordered" evidence="2">
    <location>
        <begin position="716"/>
        <end position="764"/>
    </location>
</feature>